<name>A0A014M320_9BACT</name>
<gene>
    <name evidence="1" type="ORF">MOVI_1250</name>
</gene>
<evidence type="ECO:0000313" key="1">
    <source>
        <dbReference type="EMBL" id="EXU61353.1"/>
    </source>
</evidence>
<reference evidence="1 2" key="1">
    <citation type="submission" date="2014-03" db="EMBL/GenBank/DDBJ databases">
        <title>Genome sequence of Mycoplasma ovipneumoniae strain 14811.</title>
        <authorList>
            <person name="Sirand-Pugnet P."/>
            <person name="Breton M."/>
            <person name="Dordet-Frisoni E."/>
            <person name="Baranowski E."/>
            <person name="Barre A."/>
            <person name="Couture C."/>
            <person name="Dupuy V."/>
            <person name="Gaurivaud P."/>
            <person name="Jacob D."/>
            <person name="Lemaitre C."/>
            <person name="Manso-Silvan L."/>
            <person name="Nikolski M."/>
            <person name="Nouvel L.-X."/>
            <person name="Poumarat F."/>
            <person name="Tardy F."/>
            <person name="Thebault P."/>
            <person name="Theil S."/>
            <person name="Citti C."/>
            <person name="Thiaucourt F."/>
            <person name="Blanchard A."/>
        </authorList>
    </citation>
    <scope>NUCLEOTIDE SEQUENCE [LARGE SCALE GENOMIC DNA]</scope>
    <source>
        <strain evidence="1 2">14811</strain>
    </source>
</reference>
<dbReference type="EMBL" id="JFAD01000010">
    <property type="protein sequence ID" value="EXU61353.1"/>
    <property type="molecule type" value="Genomic_DNA"/>
</dbReference>
<evidence type="ECO:0000313" key="2">
    <source>
        <dbReference type="Proteomes" id="UP000020977"/>
    </source>
</evidence>
<dbReference type="Proteomes" id="UP000020977">
    <property type="component" value="Unassembled WGS sequence"/>
</dbReference>
<proteinExistence type="predicted"/>
<comment type="caution">
    <text evidence="1">The sequence shown here is derived from an EMBL/GenBank/DDBJ whole genome shotgun (WGS) entry which is preliminary data.</text>
</comment>
<accession>A0A014M320</accession>
<dbReference type="RefSeq" id="WP_044283983.1">
    <property type="nucleotide sequence ID" value="NZ_JFAD01000010.1"/>
</dbReference>
<sequence length="84" mass="9861">MVTINQEKFDTIFKEKLIKNLLENRRDKLIEYGKSENVNFLTGLEDLELTYINALYSEMLLGDDWAKLRLESMFLSATINKQKA</sequence>
<organism evidence="1 2">
    <name type="scientific">Mesomycoplasma ovipneumoniae 14811</name>
    <dbReference type="NCBI Taxonomy" id="1188239"/>
    <lineage>
        <taxon>Bacteria</taxon>
        <taxon>Bacillati</taxon>
        <taxon>Mycoplasmatota</taxon>
        <taxon>Mycoplasmoidales</taxon>
        <taxon>Metamycoplasmataceae</taxon>
        <taxon>Mesomycoplasma</taxon>
    </lineage>
</organism>
<dbReference type="AlphaFoldDB" id="A0A014M320"/>
<protein>
    <submittedName>
        <fullName evidence="1">Uncharacterized protein</fullName>
    </submittedName>
</protein>